<protein>
    <submittedName>
        <fullName evidence="7">Site-specific tyrosine recombinase XerD</fullName>
    </submittedName>
</protein>
<keyword evidence="2" id="KW-0229">DNA integration</keyword>
<proteinExistence type="predicted"/>
<dbReference type="InterPro" id="IPR013762">
    <property type="entry name" value="Integrase-like_cat_sf"/>
</dbReference>
<reference evidence="8" key="1">
    <citation type="submission" date="2015-07" db="EMBL/GenBank/DDBJ databases">
        <authorList>
            <person name="Rodrigo-Torres Lidia"/>
            <person name="Arahal R.David."/>
        </authorList>
    </citation>
    <scope>NUCLEOTIDE SEQUENCE [LARGE SCALE GENOMIC DNA]</scope>
    <source>
        <strain evidence="8">CECT 4801</strain>
    </source>
</reference>
<dbReference type="EMBL" id="CXST01000009">
    <property type="protein sequence ID" value="CTQ47577.1"/>
    <property type="molecule type" value="Genomic_DNA"/>
</dbReference>
<dbReference type="Gene3D" id="1.10.443.10">
    <property type="entry name" value="Intergrase catalytic core"/>
    <property type="match status" value="1"/>
</dbReference>
<evidence type="ECO:0000256" key="3">
    <source>
        <dbReference type="ARBA" id="ARBA00023125"/>
    </source>
</evidence>
<gene>
    <name evidence="7" type="ORF">LAL4801_06039</name>
</gene>
<dbReference type="InterPro" id="IPR002104">
    <property type="entry name" value="Integrase_catalytic"/>
</dbReference>
<evidence type="ECO:0000256" key="1">
    <source>
        <dbReference type="ARBA" id="ARBA00022829"/>
    </source>
</evidence>
<evidence type="ECO:0000256" key="4">
    <source>
        <dbReference type="ARBA" id="ARBA00023172"/>
    </source>
</evidence>
<evidence type="ECO:0000256" key="2">
    <source>
        <dbReference type="ARBA" id="ARBA00022908"/>
    </source>
</evidence>
<dbReference type="Gene3D" id="1.10.150.130">
    <property type="match status" value="1"/>
</dbReference>
<dbReference type="SUPFAM" id="SSF56349">
    <property type="entry name" value="DNA breaking-rejoining enzymes"/>
    <property type="match status" value="1"/>
</dbReference>
<organism evidence="7 8">
    <name type="scientific">Roseibium aggregatum</name>
    <dbReference type="NCBI Taxonomy" id="187304"/>
    <lineage>
        <taxon>Bacteria</taxon>
        <taxon>Pseudomonadati</taxon>
        <taxon>Pseudomonadota</taxon>
        <taxon>Alphaproteobacteria</taxon>
        <taxon>Hyphomicrobiales</taxon>
        <taxon>Stappiaceae</taxon>
        <taxon>Roseibium</taxon>
    </lineage>
</organism>
<keyword evidence="3" id="KW-0238">DNA-binding</keyword>
<sequence>MPESPLPAPFFSSRPAHEEASDQAVSQKVENLDTLAAILPALAGPDRAEQLARLLTDEDIDTLRHIAREGMGENSLRALTSDFSYLEGWCLVATGSPLPWPAPVPLILKFIAHHLWDPDKKMSDPDHGMPEDIARQLEAQGLLRSAKNTAGLRPPHAPATVQRRLASWSTLHRWRSLTGPFSAAEVRSAMRLAVRVADRPRTRKSRKAITADCLEVLLRTCEGDDMCGPNLTDIRDRAVLLVGFASGGRRRSELSGLRVGQITWEEFLPLDPSDPDSELLPAASLRLGRTKTEESSDDNTVLLIGRTVDALKKWLDASQITDGAVFRAIDQWGNLKTRALTPQSVNAIVKKRCALAGLDPQDFSAHGLRSGFLTEAANRDIPIQDAMLQSRHRSLAQASSYYSDAGRSRRRSARMLG</sequence>
<feature type="domain" description="Tyr recombinase" evidence="6">
    <location>
        <begin position="204"/>
        <end position="415"/>
    </location>
</feature>
<dbReference type="PANTHER" id="PTHR30349:SF81">
    <property type="entry name" value="TYROSINE RECOMBINASE XERC"/>
    <property type="match status" value="1"/>
</dbReference>
<accession>A0A0M6YE94</accession>
<dbReference type="PANTHER" id="PTHR30349">
    <property type="entry name" value="PHAGE INTEGRASE-RELATED"/>
    <property type="match status" value="1"/>
</dbReference>
<dbReference type="GO" id="GO:0007059">
    <property type="term" value="P:chromosome segregation"/>
    <property type="evidence" value="ECO:0007669"/>
    <property type="project" value="UniProtKB-KW"/>
</dbReference>
<dbReference type="InterPro" id="IPR050090">
    <property type="entry name" value="Tyrosine_recombinase_XerCD"/>
</dbReference>
<dbReference type="Pfam" id="PF00589">
    <property type="entry name" value="Phage_integrase"/>
    <property type="match status" value="1"/>
</dbReference>
<keyword evidence="1" id="KW-0159">Chromosome partition</keyword>
<dbReference type="AlphaFoldDB" id="A0A0M6YE94"/>
<keyword evidence="4" id="KW-0233">DNA recombination</keyword>
<feature type="region of interest" description="Disordered" evidence="5">
    <location>
        <begin position="1"/>
        <end position="21"/>
    </location>
</feature>
<dbReference type="InterPro" id="IPR010998">
    <property type="entry name" value="Integrase_recombinase_N"/>
</dbReference>
<evidence type="ECO:0000256" key="5">
    <source>
        <dbReference type="SAM" id="MobiDB-lite"/>
    </source>
</evidence>
<keyword evidence="8" id="KW-1185">Reference proteome</keyword>
<evidence type="ECO:0000259" key="6">
    <source>
        <dbReference type="PROSITE" id="PS51898"/>
    </source>
</evidence>
<evidence type="ECO:0000313" key="7">
    <source>
        <dbReference type="EMBL" id="CTQ47577.1"/>
    </source>
</evidence>
<dbReference type="SUPFAM" id="SSF47823">
    <property type="entry name" value="lambda integrase-like, N-terminal domain"/>
    <property type="match status" value="1"/>
</dbReference>
<dbReference type="PROSITE" id="PS51898">
    <property type="entry name" value="TYR_RECOMBINASE"/>
    <property type="match status" value="1"/>
</dbReference>
<dbReference type="GO" id="GO:0015074">
    <property type="term" value="P:DNA integration"/>
    <property type="evidence" value="ECO:0007669"/>
    <property type="project" value="UniProtKB-KW"/>
</dbReference>
<dbReference type="InterPro" id="IPR011010">
    <property type="entry name" value="DNA_brk_join_enz"/>
</dbReference>
<dbReference type="Proteomes" id="UP000048926">
    <property type="component" value="Unassembled WGS sequence"/>
</dbReference>
<evidence type="ECO:0000313" key="8">
    <source>
        <dbReference type="Proteomes" id="UP000048926"/>
    </source>
</evidence>
<dbReference type="GO" id="GO:0006310">
    <property type="term" value="P:DNA recombination"/>
    <property type="evidence" value="ECO:0007669"/>
    <property type="project" value="UniProtKB-KW"/>
</dbReference>
<name>A0A0M6YE94_9HYPH</name>
<dbReference type="GO" id="GO:0003677">
    <property type="term" value="F:DNA binding"/>
    <property type="evidence" value="ECO:0007669"/>
    <property type="project" value="UniProtKB-KW"/>
</dbReference>